<evidence type="ECO:0000256" key="7">
    <source>
        <dbReference type="ARBA" id="ARBA00034142"/>
    </source>
</evidence>
<dbReference type="OrthoDB" id="1902038at2759"/>
<evidence type="ECO:0000256" key="8">
    <source>
        <dbReference type="SAM" id="Coils"/>
    </source>
</evidence>
<feature type="domain" description="Trichohyalin-plectin-homology" evidence="10">
    <location>
        <begin position="356"/>
        <end position="561"/>
    </location>
</feature>
<evidence type="ECO:0000256" key="1">
    <source>
        <dbReference type="ARBA" id="ARBA00004230"/>
    </source>
</evidence>
<evidence type="ECO:0000313" key="12">
    <source>
        <dbReference type="Proteomes" id="UP000675881"/>
    </source>
</evidence>
<comment type="subcellular location">
    <subcellularLocation>
        <location evidence="1">Cell projection</location>
        <location evidence="1">Cilium</location>
        <location evidence="1">Flagellum</location>
    </subcellularLocation>
</comment>
<gene>
    <name evidence="11" type="ORF">LSAA_6552</name>
</gene>
<evidence type="ECO:0000256" key="3">
    <source>
        <dbReference type="ARBA" id="ARBA00023054"/>
    </source>
</evidence>
<evidence type="ECO:0000256" key="9">
    <source>
        <dbReference type="SAM" id="MobiDB-lite"/>
    </source>
</evidence>
<keyword evidence="5" id="KW-0966">Cell projection</keyword>
<evidence type="ECO:0000256" key="5">
    <source>
        <dbReference type="ARBA" id="ARBA00023273"/>
    </source>
</evidence>
<feature type="coiled-coil region" evidence="8">
    <location>
        <begin position="290"/>
        <end position="400"/>
    </location>
</feature>
<dbReference type="EMBL" id="HG994581">
    <property type="protein sequence ID" value="CAF2871996.1"/>
    <property type="molecule type" value="Genomic_DNA"/>
</dbReference>
<keyword evidence="12" id="KW-1185">Reference proteome</keyword>
<feature type="coiled-coil region" evidence="8">
    <location>
        <begin position="501"/>
        <end position="528"/>
    </location>
</feature>
<name>A0A7R8CNC7_LEPSM</name>
<dbReference type="InterPro" id="IPR033253">
    <property type="entry name" value="CFAP45"/>
</dbReference>
<proteinExistence type="inferred from homology"/>
<evidence type="ECO:0000256" key="4">
    <source>
        <dbReference type="ARBA" id="ARBA00023069"/>
    </source>
</evidence>
<evidence type="ECO:0000313" key="11">
    <source>
        <dbReference type="EMBL" id="CAF2871996.1"/>
    </source>
</evidence>
<dbReference type="Pfam" id="PF13868">
    <property type="entry name" value="TPH"/>
    <property type="match status" value="1"/>
</dbReference>
<sequence length="607" mass="72977">MPTSSTAKILSKLNEKSSSLYTRRRRPKSSKYDSYRLRSRTSNVDENLFGEPLKNKLMSRSRSMEVIDHSNGFPEPHHEDKLFTKRLTPPKIGKAMERPKTALANMRVHKKMNENPEFEKGSGGEGGEPGIVRVVTRDMIRNLIVPREDATIQPFVLSRRDFQRMKQISQVISSEEKLRMQQQQDELKEMATRHCEEQRITLENASSSIVNQSILKDPYTLEMDHVTKLRDNQIIEKAQNIYDEELPEIKRLNDAIFKAKCQAIVDKQREDKETRLQEMAEADRHIEEAMEKDRKRALQLENERQLEMAEYVKDFRKGLSDQISEMEMLKIQELERREKEIDLRKKEEVEAKIKIQEEESLRKQKKKEHEKRILDLQNTRREAEISKEKAEKEIKRLREREMMRLKDDIEVGQTYGVERERVRLARQQNELDKEWRRKEMEDARNRAEQNREINRVREEQIKQRYEITARAAEGDKNYWNKAQVEMKEVLEHDKLNEEIKLKKRQDYLNDLKRQMDSKKKEKRDHMLRIREEENYETFERQKHQERVEKIKEKKLQQLRAYNIPDRYLKDVERKCKYPSSGRFTVSYFGRKIKNYGANFLEFCTFYS</sequence>
<dbReference type="PANTHER" id="PTHR15504">
    <property type="entry name" value="NASOPHARYNGEAL EPITHELIUM SPECIFIC PROTEIN 1"/>
    <property type="match status" value="1"/>
</dbReference>
<protein>
    <recommendedName>
        <fullName evidence="7">Cilia- and flagella-associated protein 45</fullName>
    </recommendedName>
</protein>
<dbReference type="InterPro" id="IPR043597">
    <property type="entry name" value="TPH_dom"/>
</dbReference>
<keyword evidence="3 8" id="KW-0175">Coiled coil</keyword>
<comment type="similarity">
    <text evidence="6">Belongs to the CFAP45 family.</text>
</comment>
<feature type="region of interest" description="Disordered" evidence="9">
    <location>
        <begin position="1"/>
        <end position="39"/>
    </location>
</feature>
<keyword evidence="4" id="KW-0969">Cilium</keyword>
<organism evidence="11 12">
    <name type="scientific">Lepeophtheirus salmonis</name>
    <name type="common">Salmon louse</name>
    <name type="synonym">Caligus salmonis</name>
    <dbReference type="NCBI Taxonomy" id="72036"/>
    <lineage>
        <taxon>Eukaryota</taxon>
        <taxon>Metazoa</taxon>
        <taxon>Ecdysozoa</taxon>
        <taxon>Arthropoda</taxon>
        <taxon>Crustacea</taxon>
        <taxon>Multicrustacea</taxon>
        <taxon>Hexanauplia</taxon>
        <taxon>Copepoda</taxon>
        <taxon>Siphonostomatoida</taxon>
        <taxon>Caligidae</taxon>
        <taxon>Lepeophtheirus</taxon>
    </lineage>
</organism>
<keyword evidence="2" id="KW-0282">Flagellum</keyword>
<accession>A0A7R8CNC7</accession>
<evidence type="ECO:0000256" key="6">
    <source>
        <dbReference type="ARBA" id="ARBA00034116"/>
    </source>
</evidence>
<reference evidence="11" key="1">
    <citation type="submission" date="2021-02" db="EMBL/GenBank/DDBJ databases">
        <authorList>
            <person name="Bekaert M."/>
        </authorList>
    </citation>
    <scope>NUCLEOTIDE SEQUENCE</scope>
    <source>
        <strain evidence="11">IoA-00</strain>
    </source>
</reference>
<dbReference type="PANTHER" id="PTHR15504:SF0">
    <property type="entry name" value="CILIA- AND FLAGELLA-ASSOCIATED PROTEIN 45"/>
    <property type="match status" value="1"/>
</dbReference>
<dbReference type="Proteomes" id="UP000675881">
    <property type="component" value="Chromosome 2"/>
</dbReference>
<evidence type="ECO:0000256" key="2">
    <source>
        <dbReference type="ARBA" id="ARBA00022846"/>
    </source>
</evidence>
<dbReference type="GO" id="GO:0031514">
    <property type="term" value="C:motile cilium"/>
    <property type="evidence" value="ECO:0007669"/>
    <property type="project" value="UniProtKB-SubCell"/>
</dbReference>
<evidence type="ECO:0000259" key="10">
    <source>
        <dbReference type="Pfam" id="PF13868"/>
    </source>
</evidence>
<dbReference type="AlphaFoldDB" id="A0A7R8CNC7"/>